<evidence type="ECO:0000313" key="1">
    <source>
        <dbReference type="EMBL" id="WTW60155.1"/>
    </source>
</evidence>
<sequence>MPAPDEPRQSLWVAEDVWKKADPRANADGLPIARTLALLAAA</sequence>
<evidence type="ECO:0008006" key="2">
    <source>
        <dbReference type="Google" id="ProtNLM"/>
    </source>
</evidence>
<dbReference type="EMBL" id="CP108318">
    <property type="protein sequence ID" value="WTW60155.1"/>
    <property type="molecule type" value="Genomic_DNA"/>
</dbReference>
<reference evidence="1" key="1">
    <citation type="submission" date="2022-10" db="EMBL/GenBank/DDBJ databases">
        <title>The complete genomes of actinobacterial strains from the NBC collection.</title>
        <authorList>
            <person name="Joergensen T.S."/>
            <person name="Alvarez Arevalo M."/>
            <person name="Sterndorff E.B."/>
            <person name="Faurdal D."/>
            <person name="Vuksanovic O."/>
            <person name="Mourched A.-S."/>
            <person name="Charusanti P."/>
            <person name="Shaw S."/>
            <person name="Blin K."/>
            <person name="Weber T."/>
        </authorList>
    </citation>
    <scope>NUCLEOTIDE SEQUENCE</scope>
    <source>
        <strain evidence="1">NBC_00003</strain>
    </source>
</reference>
<accession>A0AAU2UZ41</accession>
<protein>
    <recommendedName>
        <fullName evidence="2">Transposase</fullName>
    </recommendedName>
</protein>
<gene>
    <name evidence="1" type="ORF">OG549_05595</name>
</gene>
<proteinExistence type="predicted"/>
<organism evidence="1">
    <name type="scientific">Streptomyces sp. NBC_00003</name>
    <dbReference type="NCBI Taxonomy" id="2903608"/>
    <lineage>
        <taxon>Bacteria</taxon>
        <taxon>Bacillati</taxon>
        <taxon>Actinomycetota</taxon>
        <taxon>Actinomycetes</taxon>
        <taxon>Kitasatosporales</taxon>
        <taxon>Streptomycetaceae</taxon>
        <taxon>Streptomyces</taxon>
    </lineage>
</organism>
<name>A0AAU2UZ41_9ACTN</name>
<dbReference type="AlphaFoldDB" id="A0AAU2UZ41"/>